<gene>
    <name evidence="2" type="ORF">PoB_001337700</name>
</gene>
<accession>A0AAV3YXH0</accession>
<evidence type="ECO:0000313" key="3">
    <source>
        <dbReference type="Proteomes" id="UP000735302"/>
    </source>
</evidence>
<dbReference type="EMBL" id="BLXT01001617">
    <property type="protein sequence ID" value="GFN86871.1"/>
    <property type="molecule type" value="Genomic_DNA"/>
</dbReference>
<proteinExistence type="predicted"/>
<sequence>MKPDAKKQQQMSALSEERDALRGTVQAYKSIFDTQQQLIGELRGFASFCRLFALPQEIRQEASSEVRLSIHCRQNKHGSKNARVCIRGWLSKQGWENARCTPFKMESLCPRPFMQAGADETQDVDQEKYTSLYPQPAKQAALD</sequence>
<keyword evidence="3" id="KW-1185">Reference proteome</keyword>
<feature type="region of interest" description="Disordered" evidence="1">
    <location>
        <begin position="120"/>
        <end position="143"/>
    </location>
</feature>
<evidence type="ECO:0000256" key="1">
    <source>
        <dbReference type="SAM" id="MobiDB-lite"/>
    </source>
</evidence>
<comment type="caution">
    <text evidence="2">The sequence shown here is derived from an EMBL/GenBank/DDBJ whole genome shotgun (WGS) entry which is preliminary data.</text>
</comment>
<protein>
    <submittedName>
        <fullName evidence="2">Structural maintenance of chromosomes flexible hinge domain-containing 1</fullName>
    </submittedName>
</protein>
<name>A0AAV3YXH0_9GAST</name>
<organism evidence="2 3">
    <name type="scientific">Plakobranchus ocellatus</name>
    <dbReference type="NCBI Taxonomy" id="259542"/>
    <lineage>
        <taxon>Eukaryota</taxon>
        <taxon>Metazoa</taxon>
        <taxon>Spiralia</taxon>
        <taxon>Lophotrochozoa</taxon>
        <taxon>Mollusca</taxon>
        <taxon>Gastropoda</taxon>
        <taxon>Heterobranchia</taxon>
        <taxon>Euthyneura</taxon>
        <taxon>Panpulmonata</taxon>
        <taxon>Sacoglossa</taxon>
        <taxon>Placobranchoidea</taxon>
        <taxon>Plakobranchidae</taxon>
        <taxon>Plakobranchus</taxon>
    </lineage>
</organism>
<reference evidence="2 3" key="1">
    <citation type="journal article" date="2021" name="Elife">
        <title>Chloroplast acquisition without the gene transfer in kleptoplastic sea slugs, Plakobranchus ocellatus.</title>
        <authorList>
            <person name="Maeda T."/>
            <person name="Takahashi S."/>
            <person name="Yoshida T."/>
            <person name="Shimamura S."/>
            <person name="Takaki Y."/>
            <person name="Nagai Y."/>
            <person name="Toyoda A."/>
            <person name="Suzuki Y."/>
            <person name="Arimoto A."/>
            <person name="Ishii H."/>
            <person name="Satoh N."/>
            <person name="Nishiyama T."/>
            <person name="Hasebe M."/>
            <person name="Maruyama T."/>
            <person name="Minagawa J."/>
            <person name="Obokata J."/>
            <person name="Shigenobu S."/>
        </authorList>
    </citation>
    <scope>NUCLEOTIDE SEQUENCE [LARGE SCALE GENOMIC DNA]</scope>
</reference>
<dbReference type="AlphaFoldDB" id="A0AAV3YXH0"/>
<dbReference type="Proteomes" id="UP000735302">
    <property type="component" value="Unassembled WGS sequence"/>
</dbReference>
<evidence type="ECO:0000313" key="2">
    <source>
        <dbReference type="EMBL" id="GFN86871.1"/>
    </source>
</evidence>